<gene>
    <name evidence="1" type="ORF">P7K49_025053</name>
</gene>
<proteinExistence type="predicted"/>
<evidence type="ECO:0000313" key="1">
    <source>
        <dbReference type="EMBL" id="KAK2096019.1"/>
    </source>
</evidence>
<sequence>RTGKSTVMLKPAHLNGMPTPWVPVYHVGYSGWLLENCMSLKGISERNQAHPTLLD</sequence>
<accession>A0ABQ9UFZ4</accession>
<keyword evidence="2" id="KW-1185">Reference proteome</keyword>
<reference evidence="1 2" key="1">
    <citation type="submission" date="2023-05" db="EMBL/GenBank/DDBJ databases">
        <title>B98-5 Cell Line De Novo Hybrid Assembly: An Optical Mapping Approach.</title>
        <authorList>
            <person name="Kananen K."/>
            <person name="Auerbach J.A."/>
            <person name="Kautto E."/>
            <person name="Blachly J.S."/>
        </authorList>
    </citation>
    <scope>NUCLEOTIDE SEQUENCE [LARGE SCALE GENOMIC DNA]</scope>
    <source>
        <strain evidence="1">B95-8</strain>
        <tissue evidence="1">Cell line</tissue>
    </source>
</reference>
<dbReference type="Proteomes" id="UP001266305">
    <property type="component" value="Unassembled WGS sequence"/>
</dbReference>
<feature type="non-terminal residue" evidence="1">
    <location>
        <position position="55"/>
    </location>
</feature>
<feature type="non-terminal residue" evidence="1">
    <location>
        <position position="1"/>
    </location>
</feature>
<comment type="caution">
    <text evidence="1">The sequence shown here is derived from an EMBL/GenBank/DDBJ whole genome shotgun (WGS) entry which is preliminary data.</text>
</comment>
<protein>
    <submittedName>
        <fullName evidence="1">Uncharacterized protein</fullName>
    </submittedName>
</protein>
<dbReference type="EMBL" id="JASSZA010000012">
    <property type="protein sequence ID" value="KAK2096019.1"/>
    <property type="molecule type" value="Genomic_DNA"/>
</dbReference>
<name>A0ABQ9UFZ4_SAGOE</name>
<organism evidence="1 2">
    <name type="scientific">Saguinus oedipus</name>
    <name type="common">Cotton-top tamarin</name>
    <name type="synonym">Oedipomidas oedipus</name>
    <dbReference type="NCBI Taxonomy" id="9490"/>
    <lineage>
        <taxon>Eukaryota</taxon>
        <taxon>Metazoa</taxon>
        <taxon>Chordata</taxon>
        <taxon>Craniata</taxon>
        <taxon>Vertebrata</taxon>
        <taxon>Euteleostomi</taxon>
        <taxon>Mammalia</taxon>
        <taxon>Eutheria</taxon>
        <taxon>Euarchontoglires</taxon>
        <taxon>Primates</taxon>
        <taxon>Haplorrhini</taxon>
        <taxon>Platyrrhini</taxon>
        <taxon>Cebidae</taxon>
        <taxon>Callitrichinae</taxon>
        <taxon>Saguinus</taxon>
    </lineage>
</organism>
<evidence type="ECO:0000313" key="2">
    <source>
        <dbReference type="Proteomes" id="UP001266305"/>
    </source>
</evidence>